<protein>
    <recommendedName>
        <fullName evidence="4">DUF4355 domain-containing protein</fullName>
    </recommendedName>
</protein>
<evidence type="ECO:0000256" key="1">
    <source>
        <dbReference type="SAM" id="MobiDB-lite"/>
    </source>
</evidence>
<evidence type="ECO:0008006" key="4">
    <source>
        <dbReference type="Google" id="ProtNLM"/>
    </source>
</evidence>
<organism evidence="2 3">
    <name type="scientific">Levilactobacillus brevis</name>
    <name type="common">Lactobacillus brevis</name>
    <dbReference type="NCBI Taxonomy" id="1580"/>
    <lineage>
        <taxon>Bacteria</taxon>
        <taxon>Bacillati</taxon>
        <taxon>Bacillota</taxon>
        <taxon>Bacilli</taxon>
        <taxon>Lactobacillales</taxon>
        <taxon>Lactobacillaceae</taxon>
        <taxon>Levilactobacillus</taxon>
    </lineage>
</organism>
<feature type="region of interest" description="Disordered" evidence="1">
    <location>
        <begin position="190"/>
        <end position="221"/>
    </location>
</feature>
<dbReference type="EMBL" id="NVYO01000001">
    <property type="protein sequence ID" value="PBQ23847.1"/>
    <property type="molecule type" value="Genomic_DNA"/>
</dbReference>
<feature type="compositionally biased region" description="Low complexity" evidence="1">
    <location>
        <begin position="83"/>
        <end position="92"/>
    </location>
</feature>
<feature type="compositionally biased region" description="Basic and acidic residues" evidence="1">
    <location>
        <begin position="45"/>
        <end position="82"/>
    </location>
</feature>
<proteinExistence type="predicted"/>
<dbReference type="AlphaFoldDB" id="A0A2A3TYI1"/>
<dbReference type="Proteomes" id="UP000217918">
    <property type="component" value="Unassembled WGS sequence"/>
</dbReference>
<feature type="region of interest" description="Disordered" evidence="1">
    <location>
        <begin position="1"/>
        <end position="114"/>
    </location>
</feature>
<evidence type="ECO:0000313" key="3">
    <source>
        <dbReference type="Proteomes" id="UP000217918"/>
    </source>
</evidence>
<accession>A0A2A3TYI1</accession>
<comment type="caution">
    <text evidence="2">The sequence shown here is derived from an EMBL/GenBank/DDBJ whole genome shotgun (WGS) entry which is preliminary data.</text>
</comment>
<feature type="compositionally biased region" description="Basic and acidic residues" evidence="1">
    <location>
        <begin position="93"/>
        <end position="114"/>
    </location>
</feature>
<feature type="compositionally biased region" description="Polar residues" evidence="1">
    <location>
        <begin position="211"/>
        <end position="221"/>
    </location>
</feature>
<reference evidence="2 3" key="1">
    <citation type="submission" date="2017-09" db="EMBL/GenBank/DDBJ databases">
        <title>Genome sequence of Lactobacillus brevis D7.</title>
        <authorList>
            <person name="Kwon M.-S."/>
            <person name="Lim S.K."/>
            <person name="Choi H.-J."/>
        </authorList>
    </citation>
    <scope>NUCLEOTIDE SEQUENCE [LARGE SCALE GENOMIC DNA]</scope>
    <source>
        <strain evidence="2 3">D7</strain>
    </source>
</reference>
<feature type="compositionally biased region" description="Low complexity" evidence="1">
    <location>
        <begin position="24"/>
        <end position="36"/>
    </location>
</feature>
<evidence type="ECO:0000313" key="2">
    <source>
        <dbReference type="EMBL" id="PBQ23847.1"/>
    </source>
</evidence>
<name>A0A2A3TYI1_LEVBR</name>
<dbReference type="RefSeq" id="WP_096110073.1">
    <property type="nucleotide sequence ID" value="NZ_NVYO01000001.1"/>
</dbReference>
<gene>
    <name evidence="2" type="ORF">CNR29_07385</name>
</gene>
<sequence>MKRFNGLMPMQLQFFAENDSTNGDASNDNEANANDDQSTETITEATEKQDIRTDPNDAGSDNDKVIEKLQSRIGKEQSKKNELQQQLEQAQSELKKLRSGDKEDEEKEKSPEQIKVEALEKQLARRDIIDSTLDVFKESHIDMPKNIVSMFVDDDRDKTIENAGELLTFITSVKKDAEAKVRSEYVGGRVPSATKHQESNTNFGIDVAKSGGTNVPLQSKY</sequence>